<name>A0ABW9UBV4_9BACL</name>
<protein>
    <recommendedName>
        <fullName evidence="1">Sulfocyanin-like C-terminal domain-containing protein</fullName>
    </recommendedName>
</protein>
<accession>A0ABW9UBV4</accession>
<gene>
    <name evidence="2" type="ORF">GON05_16525</name>
</gene>
<keyword evidence="3" id="KW-1185">Reference proteome</keyword>
<dbReference type="EMBL" id="WSEM01000016">
    <property type="protein sequence ID" value="MVQ36223.1"/>
    <property type="molecule type" value="Genomic_DNA"/>
</dbReference>
<dbReference type="Proteomes" id="UP000467637">
    <property type="component" value="Unassembled WGS sequence"/>
</dbReference>
<organism evidence="2 3">
    <name type="scientific">Paenibacillus anseongense</name>
    <dbReference type="NCBI Taxonomy" id="2682845"/>
    <lineage>
        <taxon>Bacteria</taxon>
        <taxon>Bacillati</taxon>
        <taxon>Bacillota</taxon>
        <taxon>Bacilli</taxon>
        <taxon>Bacillales</taxon>
        <taxon>Paenibacillaceae</taxon>
        <taxon>Paenibacillus</taxon>
    </lineage>
</organism>
<dbReference type="SUPFAM" id="SSF49503">
    <property type="entry name" value="Cupredoxins"/>
    <property type="match status" value="1"/>
</dbReference>
<evidence type="ECO:0000259" key="1">
    <source>
        <dbReference type="Pfam" id="PF06525"/>
    </source>
</evidence>
<evidence type="ECO:0000313" key="3">
    <source>
        <dbReference type="Proteomes" id="UP000467637"/>
    </source>
</evidence>
<sequence>MSMKKEAFCYGKTYYSVLTNSGKVQHDINNDVLKLDKDVDSGKTEENDLTAPAKLGTYSIICDKHGHKESGMKMNLIVEEVRTPFLTFFEKIHAAVMTLGCAVIK</sequence>
<comment type="caution">
    <text evidence="2">The sequence shown here is derived from an EMBL/GenBank/DDBJ whole genome shotgun (WGS) entry which is preliminary data.</text>
</comment>
<dbReference type="Gene3D" id="2.60.40.420">
    <property type="entry name" value="Cupredoxins - blue copper proteins"/>
    <property type="match status" value="1"/>
</dbReference>
<dbReference type="Pfam" id="PF06525">
    <property type="entry name" value="SoxE"/>
    <property type="match status" value="1"/>
</dbReference>
<reference evidence="2 3" key="1">
    <citation type="submission" date="2019-12" db="EMBL/GenBank/DDBJ databases">
        <authorList>
            <person name="Huq M.A."/>
        </authorList>
    </citation>
    <scope>NUCLEOTIDE SEQUENCE [LARGE SCALE GENOMIC DNA]</scope>
    <source>
        <strain evidence="2 3">MAH-34</strain>
    </source>
</reference>
<feature type="domain" description="Sulfocyanin-like C-terminal" evidence="1">
    <location>
        <begin position="18"/>
        <end position="85"/>
    </location>
</feature>
<proteinExistence type="predicted"/>
<dbReference type="InterPro" id="IPR008972">
    <property type="entry name" value="Cupredoxin"/>
</dbReference>
<evidence type="ECO:0000313" key="2">
    <source>
        <dbReference type="EMBL" id="MVQ36223.1"/>
    </source>
</evidence>
<dbReference type="InterPro" id="IPR049544">
    <property type="entry name" value="SoxE-like_C"/>
</dbReference>